<accession>A0A1G8ERA4</accession>
<gene>
    <name evidence="1" type="ORF">SAMN05421742_11113</name>
</gene>
<dbReference type="STRING" id="83401.SAMN05421742_11113"/>
<dbReference type="EMBL" id="FNCV01000011">
    <property type="protein sequence ID" value="SDH72420.1"/>
    <property type="molecule type" value="Genomic_DNA"/>
</dbReference>
<dbReference type="RefSeq" id="WP_092621135.1">
    <property type="nucleotide sequence ID" value="NZ_FNCV01000011.1"/>
</dbReference>
<keyword evidence="2" id="KW-1185">Reference proteome</keyword>
<sequence>MSPDNLPDFTSLDSATRAHLIRRGRKLHALAVRRALQTVAHRLAGMVPRRPATPAAPPCSRPHPC</sequence>
<protein>
    <submittedName>
        <fullName evidence="1">Uncharacterized protein</fullName>
    </submittedName>
</protein>
<dbReference type="AlphaFoldDB" id="A0A1G8ERA4"/>
<proteinExistence type="predicted"/>
<organism evidence="1 2">
    <name type="scientific">Roseospirillum parvum</name>
    <dbReference type="NCBI Taxonomy" id="83401"/>
    <lineage>
        <taxon>Bacteria</taxon>
        <taxon>Pseudomonadati</taxon>
        <taxon>Pseudomonadota</taxon>
        <taxon>Alphaproteobacteria</taxon>
        <taxon>Rhodospirillales</taxon>
        <taxon>Rhodospirillaceae</taxon>
        <taxon>Roseospirillum</taxon>
    </lineage>
</organism>
<evidence type="ECO:0000313" key="2">
    <source>
        <dbReference type="Proteomes" id="UP000217076"/>
    </source>
</evidence>
<evidence type="ECO:0000313" key="1">
    <source>
        <dbReference type="EMBL" id="SDH72420.1"/>
    </source>
</evidence>
<name>A0A1G8ERA4_9PROT</name>
<reference evidence="2" key="1">
    <citation type="submission" date="2016-10" db="EMBL/GenBank/DDBJ databases">
        <authorList>
            <person name="Varghese N."/>
            <person name="Submissions S."/>
        </authorList>
    </citation>
    <scope>NUCLEOTIDE SEQUENCE [LARGE SCALE GENOMIC DNA]</scope>
    <source>
        <strain evidence="2">930I</strain>
    </source>
</reference>
<dbReference type="Proteomes" id="UP000217076">
    <property type="component" value="Unassembled WGS sequence"/>
</dbReference>